<accession>A0A642UVG0</accession>
<comment type="subcellular location">
    <subcellularLocation>
        <location evidence="1">Nucleus</location>
    </subcellularLocation>
</comment>
<evidence type="ECO:0000259" key="6">
    <source>
        <dbReference type="Pfam" id="PF09302"/>
    </source>
</evidence>
<evidence type="ECO:0000256" key="5">
    <source>
        <dbReference type="SAM" id="MobiDB-lite"/>
    </source>
</evidence>
<proteinExistence type="predicted"/>
<name>A0A642UVG0_DIURU</name>
<dbReference type="GO" id="GO:0006303">
    <property type="term" value="P:double-strand break repair via nonhomologous end joining"/>
    <property type="evidence" value="ECO:0007669"/>
    <property type="project" value="UniProtKB-ARBA"/>
</dbReference>
<evidence type="ECO:0000256" key="2">
    <source>
        <dbReference type="ARBA" id="ARBA00022763"/>
    </source>
</evidence>
<comment type="caution">
    <text evidence="7">The sequence shown here is derived from an EMBL/GenBank/DDBJ whole genome shotgun (WGS) entry which is preliminary data.</text>
</comment>
<evidence type="ECO:0000313" key="7">
    <source>
        <dbReference type="EMBL" id="KAA8906228.1"/>
    </source>
</evidence>
<dbReference type="Gene3D" id="2.170.210.10">
    <property type="entry name" value="DNA double-strand break repair and VJ recombination XRCC4, N-terminal"/>
    <property type="match status" value="1"/>
</dbReference>
<keyword evidence="4" id="KW-0539">Nucleus</keyword>
<dbReference type="AlphaFoldDB" id="A0A642UVG0"/>
<dbReference type="VEuPathDB" id="FungiDB:DIURU_001170"/>
<dbReference type="InterPro" id="IPR015381">
    <property type="entry name" value="XLF-like_N"/>
</dbReference>
<dbReference type="EMBL" id="SWFT01000036">
    <property type="protein sequence ID" value="KAA8906228.1"/>
    <property type="molecule type" value="Genomic_DNA"/>
</dbReference>
<keyword evidence="8" id="KW-1185">Reference proteome</keyword>
<gene>
    <name evidence="7" type="ORF">DIURU_001170</name>
</gene>
<dbReference type="RefSeq" id="XP_034014048.1">
    <property type="nucleotide sequence ID" value="XM_034153685.1"/>
</dbReference>
<evidence type="ECO:0000256" key="1">
    <source>
        <dbReference type="ARBA" id="ARBA00004123"/>
    </source>
</evidence>
<sequence length="239" mass="27924">MPLPVRWLHCDHTQCYYGAIFDVTDGSYAVYVTNMTDVWCDQGGRADLEKKLAAICLEDLPDDAWQAALEALSEVNATLDFTQEECCVKIAIDDDHVTFTLHKTDPGPFLWQWVEALLVSHETLKTRQHKLFDIISDKDFYIRNLEQAVLAQAQGDKLLRTMRDNYQDVASNMGKFDRHKWLKRQERQPQQSFESSMKTYRSPTKRKRNRAQWDDVPSLEYRPPSSEPESPSKRPRRQR</sequence>
<evidence type="ECO:0000256" key="4">
    <source>
        <dbReference type="ARBA" id="ARBA00023242"/>
    </source>
</evidence>
<reference evidence="7 8" key="1">
    <citation type="submission" date="2019-07" db="EMBL/GenBank/DDBJ databases">
        <title>Genome assembly of two rare yeast pathogens: Diutina rugosa and Trichomonascus ciferrii.</title>
        <authorList>
            <person name="Mixao V."/>
            <person name="Saus E."/>
            <person name="Hansen A."/>
            <person name="Lass-Flor C."/>
            <person name="Gabaldon T."/>
        </authorList>
    </citation>
    <scope>NUCLEOTIDE SEQUENCE [LARGE SCALE GENOMIC DNA]</scope>
    <source>
        <strain evidence="7 8">CBS 613</strain>
    </source>
</reference>
<keyword evidence="3" id="KW-0234">DNA repair</keyword>
<dbReference type="Pfam" id="PF09302">
    <property type="entry name" value="XLF"/>
    <property type="match status" value="1"/>
</dbReference>
<evidence type="ECO:0000256" key="3">
    <source>
        <dbReference type="ARBA" id="ARBA00023204"/>
    </source>
</evidence>
<protein>
    <recommendedName>
        <fullName evidence="6">XLF-like N-terminal domain-containing protein</fullName>
    </recommendedName>
</protein>
<evidence type="ECO:0000313" key="8">
    <source>
        <dbReference type="Proteomes" id="UP000449547"/>
    </source>
</evidence>
<dbReference type="InterPro" id="IPR038051">
    <property type="entry name" value="XRCC4-like_N_sf"/>
</dbReference>
<dbReference type="GeneID" id="54779823"/>
<keyword evidence="2" id="KW-0227">DNA damage</keyword>
<feature type="compositionally biased region" description="Polar residues" evidence="5">
    <location>
        <begin position="188"/>
        <end position="202"/>
    </location>
</feature>
<feature type="compositionally biased region" description="Low complexity" evidence="5">
    <location>
        <begin position="218"/>
        <end position="229"/>
    </location>
</feature>
<organism evidence="7 8">
    <name type="scientific">Diutina rugosa</name>
    <name type="common">Yeast</name>
    <name type="synonym">Candida rugosa</name>
    <dbReference type="NCBI Taxonomy" id="5481"/>
    <lineage>
        <taxon>Eukaryota</taxon>
        <taxon>Fungi</taxon>
        <taxon>Dikarya</taxon>
        <taxon>Ascomycota</taxon>
        <taxon>Saccharomycotina</taxon>
        <taxon>Pichiomycetes</taxon>
        <taxon>Debaryomycetaceae</taxon>
        <taxon>Diutina</taxon>
    </lineage>
</organism>
<feature type="domain" description="XLF-like N-terminal" evidence="6">
    <location>
        <begin position="9"/>
        <end position="113"/>
    </location>
</feature>
<dbReference type="Proteomes" id="UP000449547">
    <property type="component" value="Unassembled WGS sequence"/>
</dbReference>
<dbReference type="GO" id="GO:0005634">
    <property type="term" value="C:nucleus"/>
    <property type="evidence" value="ECO:0007669"/>
    <property type="project" value="UniProtKB-SubCell"/>
</dbReference>
<feature type="region of interest" description="Disordered" evidence="5">
    <location>
        <begin position="180"/>
        <end position="239"/>
    </location>
</feature>